<evidence type="ECO:0000313" key="4">
    <source>
        <dbReference type="EMBL" id="KAG6537142.1"/>
    </source>
</evidence>
<dbReference type="EMBL" id="JACMSC010000001">
    <property type="protein sequence ID" value="KAG6537142.1"/>
    <property type="molecule type" value="Genomic_DNA"/>
</dbReference>
<keyword evidence="2" id="KW-0732">Signal</keyword>
<evidence type="ECO:0000256" key="2">
    <source>
        <dbReference type="SAM" id="SignalP"/>
    </source>
</evidence>
<dbReference type="Pfam" id="PF00076">
    <property type="entry name" value="RRM_1"/>
    <property type="match status" value="1"/>
</dbReference>
<organism evidence="4 5">
    <name type="scientific">Zingiber officinale</name>
    <name type="common">Ginger</name>
    <name type="synonym">Amomum zingiber</name>
    <dbReference type="NCBI Taxonomy" id="94328"/>
    <lineage>
        <taxon>Eukaryota</taxon>
        <taxon>Viridiplantae</taxon>
        <taxon>Streptophyta</taxon>
        <taxon>Embryophyta</taxon>
        <taxon>Tracheophyta</taxon>
        <taxon>Spermatophyta</taxon>
        <taxon>Magnoliopsida</taxon>
        <taxon>Liliopsida</taxon>
        <taxon>Zingiberales</taxon>
        <taxon>Zingiberaceae</taxon>
        <taxon>Zingiber</taxon>
    </lineage>
</organism>
<dbReference type="Gene3D" id="3.30.70.330">
    <property type="match status" value="1"/>
</dbReference>
<gene>
    <name evidence="4" type="ORF">ZIOFF_002224</name>
</gene>
<proteinExistence type="predicted"/>
<evidence type="ECO:0000259" key="3">
    <source>
        <dbReference type="PROSITE" id="PS50102"/>
    </source>
</evidence>
<evidence type="ECO:0000256" key="1">
    <source>
        <dbReference type="PROSITE-ProRule" id="PRU00176"/>
    </source>
</evidence>
<dbReference type="InterPro" id="IPR012677">
    <property type="entry name" value="Nucleotide-bd_a/b_plait_sf"/>
</dbReference>
<accession>A0A8J5HWK3</accession>
<evidence type="ECO:0000313" key="5">
    <source>
        <dbReference type="Proteomes" id="UP000734854"/>
    </source>
</evidence>
<comment type="caution">
    <text evidence="4">The sequence shown here is derived from an EMBL/GenBank/DDBJ whole genome shotgun (WGS) entry which is preliminary data.</text>
</comment>
<dbReference type="SUPFAM" id="SSF54928">
    <property type="entry name" value="RNA-binding domain, RBD"/>
    <property type="match status" value="1"/>
</dbReference>
<dbReference type="AlphaFoldDB" id="A0A8J5HWK3"/>
<dbReference type="GO" id="GO:0003723">
    <property type="term" value="F:RNA binding"/>
    <property type="evidence" value="ECO:0007669"/>
    <property type="project" value="UniProtKB-UniRule"/>
</dbReference>
<dbReference type="SMART" id="SM00360">
    <property type="entry name" value="RRM"/>
    <property type="match status" value="1"/>
</dbReference>
<feature type="chain" id="PRO_5035264366" description="RRM domain-containing protein" evidence="2">
    <location>
        <begin position="22"/>
        <end position="176"/>
    </location>
</feature>
<keyword evidence="1" id="KW-0694">RNA-binding</keyword>
<dbReference type="InterPro" id="IPR000504">
    <property type="entry name" value="RRM_dom"/>
</dbReference>
<sequence length="176" mass="19090">METVHVIGHLILLMQVHFAATREALFSHFTKCGPIVKVTLLTDVLTGHPKGEADIIFANKESVDKAILLSGTSFFSRILVVCNTEIRNGLRISINSACCKGSTVMLSSVSEGCVPSTLCIYSLPVETGVSKSSVFGECMANSSDPRRCIQAPRWSSESRVKEKAARVTKNPVEAYL</sequence>
<dbReference type="PROSITE" id="PS50102">
    <property type="entry name" value="RRM"/>
    <property type="match status" value="1"/>
</dbReference>
<name>A0A8J5HWK3_ZINOF</name>
<reference evidence="4 5" key="1">
    <citation type="submission" date="2020-08" db="EMBL/GenBank/DDBJ databases">
        <title>Plant Genome Project.</title>
        <authorList>
            <person name="Zhang R.-G."/>
        </authorList>
    </citation>
    <scope>NUCLEOTIDE SEQUENCE [LARGE SCALE GENOMIC DNA]</scope>
    <source>
        <tissue evidence="4">Rhizome</tissue>
    </source>
</reference>
<feature type="domain" description="RRM" evidence="3">
    <location>
        <begin position="9"/>
        <end position="86"/>
    </location>
</feature>
<keyword evidence="5" id="KW-1185">Reference proteome</keyword>
<dbReference type="InterPro" id="IPR035979">
    <property type="entry name" value="RBD_domain_sf"/>
</dbReference>
<dbReference type="Proteomes" id="UP000734854">
    <property type="component" value="Unassembled WGS sequence"/>
</dbReference>
<feature type="signal peptide" evidence="2">
    <location>
        <begin position="1"/>
        <end position="21"/>
    </location>
</feature>
<protein>
    <recommendedName>
        <fullName evidence="3">RRM domain-containing protein</fullName>
    </recommendedName>
</protein>